<feature type="transmembrane region" description="Helical" evidence="1">
    <location>
        <begin position="24"/>
        <end position="44"/>
    </location>
</feature>
<feature type="transmembrane region" description="Helical" evidence="1">
    <location>
        <begin position="173"/>
        <end position="195"/>
    </location>
</feature>
<protein>
    <submittedName>
        <fullName evidence="2">Uncharacterized protein</fullName>
    </submittedName>
</protein>
<evidence type="ECO:0000313" key="2">
    <source>
        <dbReference type="EMBL" id="RJT32611.1"/>
    </source>
</evidence>
<feature type="transmembrane region" description="Helical" evidence="1">
    <location>
        <begin position="321"/>
        <end position="342"/>
    </location>
</feature>
<feature type="transmembrane region" description="Helical" evidence="1">
    <location>
        <begin position="215"/>
        <end position="236"/>
    </location>
</feature>
<keyword evidence="1" id="KW-1133">Transmembrane helix</keyword>
<dbReference type="AlphaFoldDB" id="A0A3A5KJ57"/>
<accession>A0A3A5KJ57</accession>
<proteinExistence type="predicted"/>
<dbReference type="EMBL" id="QZWZ01000026">
    <property type="protein sequence ID" value="RJT32611.1"/>
    <property type="molecule type" value="Genomic_DNA"/>
</dbReference>
<keyword evidence="1" id="KW-0472">Membrane</keyword>
<feature type="transmembrane region" description="Helical" evidence="1">
    <location>
        <begin position="290"/>
        <end position="309"/>
    </location>
</feature>
<organism evidence="2 3">
    <name type="scientific">Mesorhizobium waimense</name>
    <dbReference type="NCBI Taxonomy" id="1300307"/>
    <lineage>
        <taxon>Bacteria</taxon>
        <taxon>Pseudomonadati</taxon>
        <taxon>Pseudomonadota</taxon>
        <taxon>Alphaproteobacteria</taxon>
        <taxon>Hyphomicrobiales</taxon>
        <taxon>Phyllobacteriaceae</taxon>
        <taxon>Mesorhizobium</taxon>
    </lineage>
</organism>
<feature type="transmembrane region" description="Helical" evidence="1">
    <location>
        <begin position="124"/>
        <end position="152"/>
    </location>
</feature>
<dbReference type="Proteomes" id="UP000272706">
    <property type="component" value="Unassembled WGS sequence"/>
</dbReference>
<feature type="transmembrane region" description="Helical" evidence="1">
    <location>
        <begin position="362"/>
        <end position="381"/>
    </location>
</feature>
<keyword evidence="1" id="KW-0812">Transmembrane</keyword>
<evidence type="ECO:0000313" key="3">
    <source>
        <dbReference type="Proteomes" id="UP000272706"/>
    </source>
</evidence>
<keyword evidence="3" id="KW-1185">Reference proteome</keyword>
<dbReference type="OrthoDB" id="7605002at2"/>
<feature type="transmembrane region" description="Helical" evidence="1">
    <location>
        <begin position="88"/>
        <end position="104"/>
    </location>
</feature>
<gene>
    <name evidence="2" type="ORF">D3227_26700</name>
</gene>
<name>A0A3A5KJ57_9HYPH</name>
<comment type="caution">
    <text evidence="2">The sequence shown here is derived from an EMBL/GenBank/DDBJ whole genome shotgun (WGS) entry which is preliminary data.</text>
</comment>
<evidence type="ECO:0000256" key="1">
    <source>
        <dbReference type="SAM" id="Phobius"/>
    </source>
</evidence>
<feature type="transmembrane region" description="Helical" evidence="1">
    <location>
        <begin position="56"/>
        <end position="76"/>
    </location>
</feature>
<sequence>MSIGAGSAQPWPSVGIERSPVERWVLAAFLFFPFLCGLVPILLYEKAASRVAWHDPAFATAGAIGLAVLCCAFAFVRYPSEAGPARTIVVGLAITLGLFGFGLGDEPGIADAARAEALGNALEYARLIALAAGLLSILRPSFAVFPMVYFAFHKDVTRAVSGAAELGRNDYAPLIEVGLFLACGLIVLSLLQSVSRLKPVTRNLPSLDELGTRNFAAQAAGILLLAGIGAHFGNYFMSGMAKITLDGGPLSWVLENPTSSIMLAGYSLGAAPLGFSESLLALAYEAFRAVQIPMNVVILAAQLLCFLAFWRRRWLIGLTAFFDLMHIGIFLLSGALFLHWIILNSLIVAALTRMKENSFSTIAIVTGILVTIFGHVVFYNARLGWYDSRQIRQAHFEALTEEGDWVRVAPSFFRDASYLLYARHFSFHEYRHESGHVPTSAFGQIGIRDVQPKSSEVASSNYEVMKLTNECAYPVEQPVTPPDYDTARPAPFILGQHNRAENLANSVFAVDYNLYPHHHYSMPFLHRDFEAQDPRDIVAYRYVVDTVCLDVADGKIVRRVMTQTLGPRIDVRQ</sequence>
<dbReference type="RefSeq" id="WP_120017261.1">
    <property type="nucleotide sequence ID" value="NZ_QZWZ01000026.1"/>
</dbReference>
<reference evidence="2 3" key="1">
    <citation type="submission" date="2018-09" db="EMBL/GenBank/DDBJ databases">
        <title>Mesorhizobium carmichaelinearum sp. nov. isolated from Carmichaelinea spp. root nodules in New Zealand.</title>
        <authorList>
            <person name="De Meyer S.E."/>
        </authorList>
    </citation>
    <scope>NUCLEOTIDE SEQUENCE [LARGE SCALE GENOMIC DNA]</scope>
    <source>
        <strain evidence="2 3">ICMP19557</strain>
    </source>
</reference>